<proteinExistence type="predicted"/>
<protein>
    <submittedName>
        <fullName evidence="1">Uncharacterized protein</fullName>
    </submittedName>
</protein>
<accession>A0A4Y2PHS7</accession>
<gene>
    <name evidence="1" type="ORF">AVEN_173652_1</name>
</gene>
<reference evidence="1 2" key="1">
    <citation type="journal article" date="2019" name="Sci. Rep.">
        <title>Orb-weaving spider Araneus ventricosus genome elucidates the spidroin gene catalogue.</title>
        <authorList>
            <person name="Kono N."/>
            <person name="Nakamura H."/>
            <person name="Ohtoshi R."/>
            <person name="Moran D.A.P."/>
            <person name="Shinohara A."/>
            <person name="Yoshida Y."/>
            <person name="Fujiwara M."/>
            <person name="Mori M."/>
            <person name="Tomita M."/>
            <person name="Arakawa K."/>
        </authorList>
    </citation>
    <scope>NUCLEOTIDE SEQUENCE [LARGE SCALE GENOMIC DNA]</scope>
</reference>
<organism evidence="1 2">
    <name type="scientific">Araneus ventricosus</name>
    <name type="common">Orbweaver spider</name>
    <name type="synonym">Epeira ventricosa</name>
    <dbReference type="NCBI Taxonomy" id="182803"/>
    <lineage>
        <taxon>Eukaryota</taxon>
        <taxon>Metazoa</taxon>
        <taxon>Ecdysozoa</taxon>
        <taxon>Arthropoda</taxon>
        <taxon>Chelicerata</taxon>
        <taxon>Arachnida</taxon>
        <taxon>Araneae</taxon>
        <taxon>Araneomorphae</taxon>
        <taxon>Entelegynae</taxon>
        <taxon>Araneoidea</taxon>
        <taxon>Araneidae</taxon>
        <taxon>Araneus</taxon>
    </lineage>
</organism>
<name>A0A4Y2PHS7_ARAVE</name>
<evidence type="ECO:0000313" key="2">
    <source>
        <dbReference type="Proteomes" id="UP000499080"/>
    </source>
</evidence>
<dbReference type="Proteomes" id="UP000499080">
    <property type="component" value="Unassembled WGS sequence"/>
</dbReference>
<dbReference type="AlphaFoldDB" id="A0A4Y2PHS7"/>
<comment type="caution">
    <text evidence="1">The sequence shown here is derived from an EMBL/GenBank/DDBJ whole genome shotgun (WGS) entry which is preliminary data.</text>
</comment>
<sequence length="93" mass="10898">MFRSWFVLTCQKEKLLSCNFLLEWKWTIHGHGTFCGLTKPISTSKVLSILKIAEYRQERIRSKYNHYPVCGAGLLQHLSLTLSFSRRLVLRVL</sequence>
<evidence type="ECO:0000313" key="1">
    <source>
        <dbReference type="EMBL" id="GBN50894.1"/>
    </source>
</evidence>
<dbReference type="EMBL" id="BGPR01011353">
    <property type="protein sequence ID" value="GBN50894.1"/>
    <property type="molecule type" value="Genomic_DNA"/>
</dbReference>
<keyword evidence="2" id="KW-1185">Reference proteome</keyword>